<sequence length="104" mass="11616">MFFLECCSFMRCRPSEQDGRRLRVRVAVADGRERGVLRPFSSNMRIECASFQTISDLGSQRGGCSRSAVDGDCLTKRANALYEPSIVSRRLWSAVAPMPSILPQ</sequence>
<dbReference type="AlphaFoldDB" id="A0A914UY07"/>
<organism evidence="1 2">
    <name type="scientific">Plectus sambesii</name>
    <dbReference type="NCBI Taxonomy" id="2011161"/>
    <lineage>
        <taxon>Eukaryota</taxon>
        <taxon>Metazoa</taxon>
        <taxon>Ecdysozoa</taxon>
        <taxon>Nematoda</taxon>
        <taxon>Chromadorea</taxon>
        <taxon>Plectida</taxon>
        <taxon>Plectina</taxon>
        <taxon>Plectoidea</taxon>
        <taxon>Plectidae</taxon>
        <taxon>Plectus</taxon>
    </lineage>
</organism>
<dbReference type="Proteomes" id="UP000887566">
    <property type="component" value="Unplaced"/>
</dbReference>
<protein>
    <submittedName>
        <fullName evidence="2">Uncharacterized protein</fullName>
    </submittedName>
</protein>
<dbReference type="WBParaSite" id="PSAMB.scaffold1354size32622.g12705.t1">
    <property type="protein sequence ID" value="PSAMB.scaffold1354size32622.g12705.t1"/>
    <property type="gene ID" value="PSAMB.scaffold1354size32622.g12705"/>
</dbReference>
<keyword evidence="1" id="KW-1185">Reference proteome</keyword>
<accession>A0A914UY07</accession>
<name>A0A914UY07_9BILA</name>
<reference evidence="2" key="1">
    <citation type="submission" date="2022-11" db="UniProtKB">
        <authorList>
            <consortium name="WormBaseParasite"/>
        </authorList>
    </citation>
    <scope>IDENTIFICATION</scope>
</reference>
<proteinExistence type="predicted"/>
<evidence type="ECO:0000313" key="2">
    <source>
        <dbReference type="WBParaSite" id="PSAMB.scaffold1354size32622.g12705.t1"/>
    </source>
</evidence>
<evidence type="ECO:0000313" key="1">
    <source>
        <dbReference type="Proteomes" id="UP000887566"/>
    </source>
</evidence>